<organism evidence="1 2">
    <name type="scientific">Exiguobacterium chiriqhucha RW-2</name>
    <dbReference type="NCBI Taxonomy" id="1345023"/>
    <lineage>
        <taxon>Bacteria</taxon>
        <taxon>Bacillati</taxon>
        <taxon>Bacillota</taxon>
        <taxon>Bacilli</taxon>
        <taxon>Bacillales</taxon>
        <taxon>Bacillales Family XII. Incertae Sedis</taxon>
        <taxon>Exiguobacterium</taxon>
    </lineage>
</organism>
<comment type="caution">
    <text evidence="1">The sequence shown here is derived from an EMBL/GenBank/DDBJ whole genome shotgun (WGS) entry which is preliminary data.</text>
</comment>
<dbReference type="Proteomes" id="UP000016464">
    <property type="component" value="Unassembled WGS sequence"/>
</dbReference>
<gene>
    <name evidence="1" type="ORF">M467_12150</name>
</gene>
<proteinExistence type="predicted"/>
<reference evidence="1 2" key="1">
    <citation type="journal article" date="2013" name="Genome Announc.">
        <title>Draft Genome Sequence of Exiguobacterium pavilionensis Strain RW-2, with Wide Thermal, Salinity, and pH Tolerance, Isolated from Modern Freshwater Microbialites.</title>
        <authorList>
            <person name="White R.A.III."/>
            <person name="Grassa C.J."/>
            <person name="Suttle C.A."/>
        </authorList>
    </citation>
    <scope>NUCLEOTIDE SEQUENCE [LARGE SCALE GENOMIC DNA]</scope>
    <source>
        <strain evidence="1 2">RW-2</strain>
    </source>
</reference>
<dbReference type="AlphaFoldDB" id="U1LKG9"/>
<evidence type="ECO:0000313" key="1">
    <source>
        <dbReference type="EMBL" id="ERG68033.1"/>
    </source>
</evidence>
<sequence length="107" mass="12106">MYTYRLLTPTESFEVSELHYVDEEEVEKSYKKSKGEFLTEPVHLSGTRIEILDDEVRIWTSDISVHTFQILNGPFGGSLIIKEVQLSPSTESGIDFDISVSIGKHIA</sequence>
<name>U1LKG9_9BACL</name>
<dbReference type="RefSeq" id="WP_021065793.1">
    <property type="nucleotide sequence ID" value="NZ_ATCL01000012.1"/>
</dbReference>
<keyword evidence="2" id="KW-1185">Reference proteome</keyword>
<protein>
    <submittedName>
        <fullName evidence="1">Uncharacterized protein</fullName>
    </submittedName>
</protein>
<dbReference type="EMBL" id="ATCL01000012">
    <property type="protein sequence ID" value="ERG68033.1"/>
    <property type="molecule type" value="Genomic_DNA"/>
</dbReference>
<evidence type="ECO:0000313" key="2">
    <source>
        <dbReference type="Proteomes" id="UP000016464"/>
    </source>
</evidence>
<accession>U1LKG9</accession>